<dbReference type="GO" id="GO:0031250">
    <property type="term" value="C:anaerobic ribonucleoside-triphosphate reductase complex"/>
    <property type="evidence" value="ECO:0007669"/>
    <property type="project" value="TreeGrafter"/>
</dbReference>
<dbReference type="STRING" id="83401.SAMN05421742_10527"/>
<reference evidence="7" key="1">
    <citation type="submission" date="2016-10" db="EMBL/GenBank/DDBJ databases">
        <authorList>
            <person name="Varghese N."/>
            <person name="Submissions S."/>
        </authorList>
    </citation>
    <scope>NUCLEOTIDE SEQUENCE [LARGE SCALE GENOMIC DNA]</scope>
    <source>
        <strain evidence="7">930I</strain>
    </source>
</reference>
<dbReference type="NCBIfam" id="TIGR02487">
    <property type="entry name" value="NrdD"/>
    <property type="match status" value="1"/>
</dbReference>
<dbReference type="GO" id="GO:0006260">
    <property type="term" value="P:DNA replication"/>
    <property type="evidence" value="ECO:0007669"/>
    <property type="project" value="InterPro"/>
</dbReference>
<keyword evidence="2 3" id="KW-0067">ATP-binding</keyword>
<feature type="domain" description="ATP-cone" evidence="5">
    <location>
        <begin position="32"/>
        <end position="124"/>
    </location>
</feature>
<dbReference type="Proteomes" id="UP000217076">
    <property type="component" value="Unassembled WGS sequence"/>
</dbReference>
<dbReference type="Pfam" id="PF13597">
    <property type="entry name" value="NRDD"/>
    <property type="match status" value="1"/>
</dbReference>
<dbReference type="CDD" id="cd01675">
    <property type="entry name" value="RNR_III"/>
    <property type="match status" value="1"/>
</dbReference>
<dbReference type="GO" id="GO:0009265">
    <property type="term" value="P:2'-deoxyribonucleotide biosynthetic process"/>
    <property type="evidence" value="ECO:0007669"/>
    <property type="project" value="TreeGrafter"/>
</dbReference>
<keyword evidence="1 3" id="KW-0547">Nucleotide-binding</keyword>
<name>A0A1G8AL08_9PROT</name>
<dbReference type="PROSITE" id="PS51161">
    <property type="entry name" value="ATP_CONE"/>
    <property type="match status" value="1"/>
</dbReference>
<evidence type="ECO:0000259" key="5">
    <source>
        <dbReference type="PROSITE" id="PS51161"/>
    </source>
</evidence>
<evidence type="ECO:0000256" key="2">
    <source>
        <dbReference type="ARBA" id="ARBA00022840"/>
    </source>
</evidence>
<evidence type="ECO:0000256" key="3">
    <source>
        <dbReference type="PROSITE-ProRule" id="PRU00492"/>
    </source>
</evidence>
<dbReference type="GO" id="GO:0005524">
    <property type="term" value="F:ATP binding"/>
    <property type="evidence" value="ECO:0007669"/>
    <property type="project" value="UniProtKB-UniRule"/>
</dbReference>
<accession>A0A1G8AL08</accession>
<organism evidence="6 7">
    <name type="scientific">Roseospirillum parvum</name>
    <dbReference type="NCBI Taxonomy" id="83401"/>
    <lineage>
        <taxon>Bacteria</taxon>
        <taxon>Pseudomonadati</taxon>
        <taxon>Pseudomonadota</taxon>
        <taxon>Alphaproteobacteria</taxon>
        <taxon>Rhodospirillales</taxon>
        <taxon>Rhodospirillaceae</taxon>
        <taxon>Roseospirillum</taxon>
    </lineage>
</organism>
<sequence>MTPPSDTPPALHPAAAAAAQGEIRRGDLPPPRKVVKRSGEVVPFDGERIRSAVARAGKATGEFEGVEADLLGIQACKVLAHRFHDRTPQIEQIQDVVEQVLISANHFATARAYIVYREQRARLRRDRQTLVDVESSINEYLERADWRVNANANQGYSLGGLILNVSGKVVANYWLSHVYPPEVGQAHRDGDLHIHDLDMLAGYCAGWSLRTLLTEGLNGVPGKIEASPPKHLSSAIGQIVNFLGTLQNEWAGAQAFSSFDTYMAPFVRKDSLSYEEVLQGIQELVYNLNVPSRWGTQTPFTNLTFDWTCPEDLKDEVPIIAGQEMPFTYGDLKPEMDMINRAYMEVMTKGDALGRVFTFPIPTYNITPDFPWDDPNTERLFAMTARYGLPYFQNFLNSDLKPNMVRSMCCRLQLDLSELLKRGNGLFGSAEQTGSLGVVTINCARLGHLHRGDESALMAATDHLLGIARTSLEIKRKVIQRHIDNGLFPYTKRYLGTLRNHFSTIGVNGINEMVRNFTADAEDITTPAGRDLALRLLDHVREKITAFQEETGNLYNLEATPAEGTTYRFAREDRKRFPGILQAGSPDQPYYTNSSQLPAGFTDDPFEALEHQEELQRKYTGGTVLHLYMGERLSSTEACKALVRRSLERFSLPYITVTPTFSICPKHGYIEGEHAFCPKCDAELIAKKRAQAC</sequence>
<dbReference type="Gene3D" id="3.20.70.20">
    <property type="match status" value="1"/>
</dbReference>
<dbReference type="EMBL" id="FNCV01000005">
    <property type="protein sequence ID" value="SDH21549.1"/>
    <property type="molecule type" value="Genomic_DNA"/>
</dbReference>
<evidence type="ECO:0000256" key="1">
    <source>
        <dbReference type="ARBA" id="ARBA00022741"/>
    </source>
</evidence>
<feature type="region of interest" description="Disordered" evidence="4">
    <location>
        <begin position="1"/>
        <end position="34"/>
    </location>
</feature>
<dbReference type="PANTHER" id="PTHR21075">
    <property type="entry name" value="ANAEROBIC RIBONUCLEOSIDE-TRIPHOSPHATE REDUCTASE"/>
    <property type="match status" value="1"/>
</dbReference>
<proteinExistence type="predicted"/>
<dbReference type="Pfam" id="PF03477">
    <property type="entry name" value="ATP-cone"/>
    <property type="match status" value="1"/>
</dbReference>
<dbReference type="GO" id="GO:0004748">
    <property type="term" value="F:ribonucleoside-diphosphate reductase activity, thioredoxin disulfide as acceptor"/>
    <property type="evidence" value="ECO:0007669"/>
    <property type="project" value="TreeGrafter"/>
</dbReference>
<dbReference type="PANTHER" id="PTHR21075:SF0">
    <property type="entry name" value="ANAEROBIC RIBONUCLEOSIDE-TRIPHOSPHATE REDUCTASE"/>
    <property type="match status" value="1"/>
</dbReference>
<dbReference type="InterPro" id="IPR012833">
    <property type="entry name" value="NrdD"/>
</dbReference>
<dbReference type="GO" id="GO:0008998">
    <property type="term" value="F:ribonucleoside-triphosphate reductase (thioredoxin) activity"/>
    <property type="evidence" value="ECO:0007669"/>
    <property type="project" value="InterPro"/>
</dbReference>
<feature type="compositionally biased region" description="Pro residues" evidence="4">
    <location>
        <begin position="1"/>
        <end position="11"/>
    </location>
</feature>
<dbReference type="RefSeq" id="WP_092618454.1">
    <property type="nucleotide sequence ID" value="NZ_FNCV01000005.1"/>
</dbReference>
<dbReference type="InterPro" id="IPR005144">
    <property type="entry name" value="ATP-cone_dom"/>
</dbReference>
<dbReference type="AlphaFoldDB" id="A0A1G8AL08"/>
<dbReference type="SUPFAM" id="SSF51998">
    <property type="entry name" value="PFL-like glycyl radical enzymes"/>
    <property type="match status" value="1"/>
</dbReference>
<gene>
    <name evidence="6" type="ORF">SAMN05421742_10527</name>
</gene>
<evidence type="ECO:0000313" key="6">
    <source>
        <dbReference type="EMBL" id="SDH21549.1"/>
    </source>
</evidence>
<keyword evidence="7" id="KW-1185">Reference proteome</keyword>
<evidence type="ECO:0000313" key="7">
    <source>
        <dbReference type="Proteomes" id="UP000217076"/>
    </source>
</evidence>
<evidence type="ECO:0000256" key="4">
    <source>
        <dbReference type="SAM" id="MobiDB-lite"/>
    </source>
</evidence>
<dbReference type="OrthoDB" id="9762933at2"/>
<dbReference type="NCBIfam" id="NF006126">
    <property type="entry name" value="PRK08270.1"/>
    <property type="match status" value="1"/>
</dbReference>
<protein>
    <submittedName>
        <fullName evidence="6">Ribonucleoside-triphosphate reductase</fullName>
    </submittedName>
</protein>